<sequence>FYLLSPKTSYAGEYIWRGDAKSGCEQILRDVSISKDEWQMGVTKCFIRHPETLWALEHLRERYWHNMAMRIQRAFRNYMRYKHECARRIQRCFRKNKDQLAYIRLRDYGHQVLAGRKERRRFSLISMRRYFGDYLAVGGRDENGEAIRSICGITQERVAFGARGQVLAARALRSSKPSPRIIVQTSAAVYVVVTKLENKLPVMRVERKIPLINIQGVSLSTLQDDTMVIHLKDTTTEIDLVLFTPFKTELLSSLLQYTHGSILVEIAPQITYVKKAGGKTEVLKFVKNEAAGLQQTYKSHVVSVASGQPANSVSDPPCARNDAPARPITTGKLLKAGGPSPAVPAPKPTPPAATATPGVAPHLPPRPGGSPSGAASPPQAPPPPP</sequence>
<proteinExistence type="inferred from homology"/>
<dbReference type="GO" id="GO:0003774">
    <property type="term" value="F:cytoskeletal motor activity"/>
    <property type="evidence" value="ECO:0007669"/>
    <property type="project" value="InterPro"/>
</dbReference>
<dbReference type="GO" id="GO:0016459">
    <property type="term" value="C:myosin complex"/>
    <property type="evidence" value="ECO:0007669"/>
    <property type="project" value="UniProtKB-KW"/>
</dbReference>
<dbReference type="EMBL" id="KZ991427">
    <property type="protein sequence ID" value="RKP22979.1"/>
    <property type="molecule type" value="Genomic_DNA"/>
</dbReference>
<dbReference type="AlphaFoldDB" id="A0A4V1J0W5"/>
<protein>
    <submittedName>
        <fullName evidence="5">Myosin tail-domain-containing protein</fullName>
    </submittedName>
</protein>
<name>A0A4V1J0W5_9FUNG</name>
<dbReference type="PROSITE" id="PS51456">
    <property type="entry name" value="MYOSIN_MOTOR"/>
    <property type="match status" value="1"/>
</dbReference>
<reference evidence="6" key="1">
    <citation type="journal article" date="2018" name="Nat. Microbiol.">
        <title>Leveraging single-cell genomics to expand the fungal tree of life.</title>
        <authorList>
            <person name="Ahrendt S.R."/>
            <person name="Quandt C.A."/>
            <person name="Ciobanu D."/>
            <person name="Clum A."/>
            <person name="Salamov A."/>
            <person name="Andreopoulos B."/>
            <person name="Cheng J.F."/>
            <person name="Woyke T."/>
            <person name="Pelin A."/>
            <person name="Henrissat B."/>
            <person name="Reynolds N.K."/>
            <person name="Benny G.L."/>
            <person name="Smith M.E."/>
            <person name="James T.Y."/>
            <person name="Grigoriev I.V."/>
        </authorList>
    </citation>
    <scope>NUCLEOTIDE SEQUENCE [LARGE SCALE GENOMIC DNA]</scope>
    <source>
        <strain evidence="6">Benny S71-1</strain>
    </source>
</reference>
<keyword evidence="1" id="KW-0009">Actin-binding</keyword>
<feature type="domain" description="Myosin motor" evidence="3">
    <location>
        <begin position="1"/>
        <end position="61"/>
    </location>
</feature>
<keyword evidence="1" id="KW-0505">Motor protein</keyword>
<gene>
    <name evidence="5" type="ORF">SYNPS1DRAFT_5930</name>
</gene>
<comment type="similarity">
    <text evidence="1">Belongs to the TRAFAC class myosin-kinesin ATPase superfamily. Myosin family.</text>
</comment>
<keyword evidence="1" id="KW-0518">Myosin</keyword>
<evidence type="ECO:0000259" key="4">
    <source>
        <dbReference type="PROSITE" id="PS51757"/>
    </source>
</evidence>
<dbReference type="PROSITE" id="PS51757">
    <property type="entry name" value="TH1"/>
    <property type="match status" value="1"/>
</dbReference>
<feature type="compositionally biased region" description="Low complexity" evidence="2">
    <location>
        <begin position="352"/>
        <end position="361"/>
    </location>
</feature>
<evidence type="ECO:0000256" key="2">
    <source>
        <dbReference type="SAM" id="MobiDB-lite"/>
    </source>
</evidence>
<dbReference type="OrthoDB" id="6108017at2759"/>
<accession>A0A4V1J0W5</accession>
<evidence type="ECO:0000313" key="6">
    <source>
        <dbReference type="Proteomes" id="UP000278143"/>
    </source>
</evidence>
<dbReference type="GO" id="GO:0003779">
    <property type="term" value="F:actin binding"/>
    <property type="evidence" value="ECO:0007669"/>
    <property type="project" value="UniProtKB-KW"/>
</dbReference>
<feature type="region of interest" description="Disordered" evidence="2">
    <location>
        <begin position="307"/>
        <end position="385"/>
    </location>
</feature>
<feature type="domain" description="TH1" evidence="4">
    <location>
        <begin position="119"/>
        <end position="310"/>
    </location>
</feature>
<feature type="compositionally biased region" description="Pro residues" evidence="2">
    <location>
        <begin position="341"/>
        <end position="351"/>
    </location>
</feature>
<keyword evidence="6" id="KW-1185">Reference proteome</keyword>
<evidence type="ECO:0000256" key="1">
    <source>
        <dbReference type="PROSITE-ProRule" id="PRU00782"/>
    </source>
</evidence>
<feature type="non-terminal residue" evidence="5">
    <location>
        <position position="1"/>
    </location>
</feature>
<dbReference type="InterPro" id="IPR001609">
    <property type="entry name" value="Myosin_head_motor_dom-like"/>
</dbReference>
<dbReference type="InterPro" id="IPR027417">
    <property type="entry name" value="P-loop_NTPase"/>
</dbReference>
<dbReference type="Proteomes" id="UP000278143">
    <property type="component" value="Unassembled WGS sequence"/>
</dbReference>
<comment type="caution">
    <text evidence="1">Lacks conserved residue(s) required for the propagation of feature annotation.</text>
</comment>
<evidence type="ECO:0000259" key="3">
    <source>
        <dbReference type="PROSITE" id="PS51456"/>
    </source>
</evidence>
<dbReference type="Pfam" id="PF06017">
    <property type="entry name" value="Myosin_TH1"/>
    <property type="match status" value="1"/>
</dbReference>
<organism evidence="5 6">
    <name type="scientific">Syncephalis pseudoplumigaleata</name>
    <dbReference type="NCBI Taxonomy" id="1712513"/>
    <lineage>
        <taxon>Eukaryota</taxon>
        <taxon>Fungi</taxon>
        <taxon>Fungi incertae sedis</taxon>
        <taxon>Zoopagomycota</taxon>
        <taxon>Zoopagomycotina</taxon>
        <taxon>Zoopagomycetes</taxon>
        <taxon>Zoopagales</taxon>
        <taxon>Piptocephalidaceae</taxon>
        <taxon>Syncephalis</taxon>
    </lineage>
</organism>
<dbReference type="GO" id="GO:0005524">
    <property type="term" value="F:ATP binding"/>
    <property type="evidence" value="ECO:0007669"/>
    <property type="project" value="InterPro"/>
</dbReference>
<feature type="non-terminal residue" evidence="5">
    <location>
        <position position="385"/>
    </location>
</feature>
<dbReference type="SUPFAM" id="SSF52540">
    <property type="entry name" value="P-loop containing nucleoside triphosphate hydrolases"/>
    <property type="match status" value="1"/>
</dbReference>
<dbReference type="Gene3D" id="1.20.5.4820">
    <property type="match status" value="1"/>
</dbReference>
<dbReference type="InterPro" id="IPR010926">
    <property type="entry name" value="Myosin_TH1"/>
</dbReference>
<evidence type="ECO:0000313" key="5">
    <source>
        <dbReference type="EMBL" id="RKP22979.1"/>
    </source>
</evidence>